<sequence>MSTALVAANLLVIALGFFIAYQAYRGYRRNQSTTMLYISGGFVFISLGGVMDCSLLNSYFPNLLHTGLFRTGFVLVGMGLISYSLYR</sequence>
<feature type="transmembrane region" description="Helical" evidence="1">
    <location>
        <begin position="36"/>
        <end position="60"/>
    </location>
</feature>
<keyword evidence="1" id="KW-0472">Membrane</keyword>
<keyword evidence="3" id="KW-1185">Reference proteome</keyword>
<name>A0A1I4D9H6_9EURY</name>
<evidence type="ECO:0000313" key="3">
    <source>
        <dbReference type="Proteomes" id="UP000199607"/>
    </source>
</evidence>
<dbReference type="EMBL" id="FOTC01000001">
    <property type="protein sequence ID" value="SFK88591.1"/>
    <property type="molecule type" value="Genomic_DNA"/>
</dbReference>
<gene>
    <name evidence="2" type="ORF">SAMN04487950_1640</name>
</gene>
<feature type="transmembrane region" description="Helical" evidence="1">
    <location>
        <begin position="66"/>
        <end position="86"/>
    </location>
</feature>
<organism evidence="2 3">
    <name type="scientific">Halogranum rubrum</name>
    <dbReference type="NCBI Taxonomy" id="553466"/>
    <lineage>
        <taxon>Archaea</taxon>
        <taxon>Methanobacteriati</taxon>
        <taxon>Methanobacteriota</taxon>
        <taxon>Stenosarchaea group</taxon>
        <taxon>Halobacteria</taxon>
        <taxon>Halobacteriales</taxon>
        <taxon>Haloferacaceae</taxon>
    </lineage>
</organism>
<dbReference type="AlphaFoldDB" id="A0A1I4D9H6"/>
<reference evidence="3" key="1">
    <citation type="submission" date="2016-10" db="EMBL/GenBank/DDBJ databases">
        <authorList>
            <person name="Varghese N."/>
            <person name="Submissions S."/>
        </authorList>
    </citation>
    <scope>NUCLEOTIDE SEQUENCE [LARGE SCALE GENOMIC DNA]</scope>
    <source>
        <strain evidence="3">CGMCC 1.7738</strain>
    </source>
</reference>
<proteinExistence type="predicted"/>
<dbReference type="Pfam" id="PF24365">
    <property type="entry name" value="DUF7521"/>
    <property type="match status" value="1"/>
</dbReference>
<feature type="transmembrane region" description="Helical" evidence="1">
    <location>
        <begin position="6"/>
        <end position="24"/>
    </location>
</feature>
<dbReference type="InterPro" id="IPR055943">
    <property type="entry name" value="DUF7521"/>
</dbReference>
<dbReference type="STRING" id="553466.SAMN04487950_1640"/>
<evidence type="ECO:0000313" key="2">
    <source>
        <dbReference type="EMBL" id="SFK88591.1"/>
    </source>
</evidence>
<dbReference type="RefSeq" id="WP_089868073.1">
    <property type="nucleotide sequence ID" value="NZ_FOTC01000001.1"/>
</dbReference>
<keyword evidence="1" id="KW-1133">Transmembrane helix</keyword>
<dbReference type="Proteomes" id="UP000199607">
    <property type="component" value="Unassembled WGS sequence"/>
</dbReference>
<evidence type="ECO:0000256" key="1">
    <source>
        <dbReference type="SAM" id="Phobius"/>
    </source>
</evidence>
<accession>A0A1I4D9H6</accession>
<keyword evidence="1" id="KW-0812">Transmembrane</keyword>
<protein>
    <submittedName>
        <fullName evidence="2">Uncharacterized protein</fullName>
    </submittedName>
</protein>